<dbReference type="Proteomes" id="UP001216907">
    <property type="component" value="Unassembled WGS sequence"/>
</dbReference>
<feature type="transmembrane region" description="Helical" evidence="1">
    <location>
        <begin position="58"/>
        <end position="82"/>
    </location>
</feature>
<feature type="transmembrane region" description="Helical" evidence="1">
    <location>
        <begin position="103"/>
        <end position="124"/>
    </location>
</feature>
<gene>
    <name evidence="2" type="ORF">PZE19_12435</name>
</gene>
<evidence type="ECO:0000256" key="1">
    <source>
        <dbReference type="SAM" id="Phobius"/>
    </source>
</evidence>
<keyword evidence="1" id="KW-0472">Membrane</keyword>
<name>A0ABT6FAR9_9BACT</name>
<sequence>MDSKGIRLKTWMFAIAAAALVLALPKPLPPILGFAIGVTTLAAAVVRATTKARWSSSFAWGLAFYPLVVLASVYACWLAAWIELGRPPRPSADDPKDLGAAVVACRVAASLGLMGLLPAAAVGFPVVMVRVYTWMMERPSPAKSAAGLAAAATLGWALPFLLSSRDPGWVFLWFFD</sequence>
<evidence type="ECO:0000313" key="3">
    <source>
        <dbReference type="Proteomes" id="UP001216907"/>
    </source>
</evidence>
<reference evidence="2 3" key="1">
    <citation type="submission" date="2023-03" db="EMBL/GenBank/DDBJ databases">
        <title>Paludisphaera mucosa sp. nov. a novel planctomycete from northern fen.</title>
        <authorList>
            <person name="Ivanova A."/>
        </authorList>
    </citation>
    <scope>NUCLEOTIDE SEQUENCE [LARGE SCALE GENOMIC DNA]</scope>
    <source>
        <strain evidence="2 3">Pla2</strain>
    </source>
</reference>
<proteinExistence type="predicted"/>
<evidence type="ECO:0000313" key="2">
    <source>
        <dbReference type="EMBL" id="MDG3004586.1"/>
    </source>
</evidence>
<keyword evidence="3" id="KW-1185">Reference proteome</keyword>
<keyword evidence="1" id="KW-1133">Transmembrane helix</keyword>
<dbReference type="RefSeq" id="WP_277860941.1">
    <property type="nucleotide sequence ID" value="NZ_JARRAG010000002.1"/>
</dbReference>
<dbReference type="EMBL" id="JARRAG010000002">
    <property type="protein sequence ID" value="MDG3004586.1"/>
    <property type="molecule type" value="Genomic_DNA"/>
</dbReference>
<feature type="transmembrane region" description="Helical" evidence="1">
    <location>
        <begin position="144"/>
        <end position="162"/>
    </location>
</feature>
<accession>A0ABT6FAR9</accession>
<comment type="caution">
    <text evidence="2">The sequence shown here is derived from an EMBL/GenBank/DDBJ whole genome shotgun (WGS) entry which is preliminary data.</text>
</comment>
<protein>
    <submittedName>
        <fullName evidence="2">Uncharacterized protein</fullName>
    </submittedName>
</protein>
<organism evidence="2 3">
    <name type="scientific">Paludisphaera mucosa</name>
    <dbReference type="NCBI Taxonomy" id="3030827"/>
    <lineage>
        <taxon>Bacteria</taxon>
        <taxon>Pseudomonadati</taxon>
        <taxon>Planctomycetota</taxon>
        <taxon>Planctomycetia</taxon>
        <taxon>Isosphaerales</taxon>
        <taxon>Isosphaeraceae</taxon>
        <taxon>Paludisphaera</taxon>
    </lineage>
</organism>
<keyword evidence="1" id="KW-0812">Transmembrane</keyword>